<accession>A0A3R8UNC9</accession>
<evidence type="ECO:0000313" key="2">
    <source>
        <dbReference type="EMBL" id="RRT89412.1"/>
    </source>
</evidence>
<reference evidence="2 3" key="1">
    <citation type="submission" date="2018-10" db="EMBL/GenBank/DDBJ databases">
        <title>Transmission dynamics of multidrug resistant bacteria on intensive care unit surfaces.</title>
        <authorList>
            <person name="D'Souza A.W."/>
            <person name="Potter R.F."/>
            <person name="Wallace M."/>
            <person name="Shupe A."/>
            <person name="Patel S."/>
            <person name="Sun S."/>
            <person name="Gul D."/>
            <person name="Kwon J.H."/>
            <person name="Andleeb S."/>
            <person name="Burnham C.-A.D."/>
            <person name="Dantas G."/>
        </authorList>
    </citation>
    <scope>NUCLEOTIDE SEQUENCE [LARGE SCALE GENOMIC DNA]</scope>
    <source>
        <strain evidence="2 3">WF_348</strain>
    </source>
</reference>
<proteinExistence type="predicted"/>
<dbReference type="EMBL" id="RHPO01000033">
    <property type="protein sequence ID" value="RRT89412.1"/>
    <property type="molecule type" value="Genomic_DNA"/>
</dbReference>
<gene>
    <name evidence="2" type="ORF">EGI89_12410</name>
</gene>
<keyword evidence="2" id="KW-0238">DNA-binding</keyword>
<evidence type="ECO:0000259" key="1">
    <source>
        <dbReference type="Pfam" id="PF12728"/>
    </source>
</evidence>
<sequence>MQNTYFFTQKEKDSNELKLLLVELITNIQPTDKDHGFYDSADVQRLLNVSDKTLYRMRRNKTIPCFKLGKKYFYPKHFFNKKALE</sequence>
<dbReference type="RefSeq" id="WP_125350412.1">
    <property type="nucleotide sequence ID" value="NZ_RHPN01000048.1"/>
</dbReference>
<organism evidence="2 3">
    <name type="scientific">Empedobacter falsenii</name>
    <dbReference type="NCBI Taxonomy" id="343874"/>
    <lineage>
        <taxon>Bacteria</taxon>
        <taxon>Pseudomonadati</taxon>
        <taxon>Bacteroidota</taxon>
        <taxon>Flavobacteriia</taxon>
        <taxon>Flavobacteriales</taxon>
        <taxon>Weeksellaceae</taxon>
        <taxon>Empedobacter</taxon>
    </lineage>
</organism>
<comment type="caution">
    <text evidence="2">The sequence shown here is derived from an EMBL/GenBank/DDBJ whole genome shotgun (WGS) entry which is preliminary data.</text>
</comment>
<dbReference type="Proteomes" id="UP000267844">
    <property type="component" value="Unassembled WGS sequence"/>
</dbReference>
<dbReference type="AlphaFoldDB" id="A0A3R8UNC9"/>
<dbReference type="InterPro" id="IPR009061">
    <property type="entry name" value="DNA-bd_dom_put_sf"/>
</dbReference>
<evidence type="ECO:0000313" key="3">
    <source>
        <dbReference type="Proteomes" id="UP000267844"/>
    </source>
</evidence>
<dbReference type="InterPro" id="IPR041657">
    <property type="entry name" value="HTH_17"/>
</dbReference>
<dbReference type="GO" id="GO:0003677">
    <property type="term" value="F:DNA binding"/>
    <property type="evidence" value="ECO:0007669"/>
    <property type="project" value="UniProtKB-KW"/>
</dbReference>
<name>A0A3R8UNC9_9FLAO</name>
<dbReference type="SUPFAM" id="SSF46955">
    <property type="entry name" value="Putative DNA-binding domain"/>
    <property type="match status" value="1"/>
</dbReference>
<protein>
    <submittedName>
        <fullName evidence="2">DNA-binding protein</fullName>
    </submittedName>
</protein>
<feature type="domain" description="Helix-turn-helix" evidence="1">
    <location>
        <begin position="37"/>
        <end position="76"/>
    </location>
</feature>
<dbReference type="Pfam" id="PF12728">
    <property type="entry name" value="HTH_17"/>
    <property type="match status" value="1"/>
</dbReference>